<dbReference type="Proteomes" id="UP000095038">
    <property type="component" value="Unassembled WGS sequence"/>
</dbReference>
<dbReference type="FunCoup" id="A0A1D2VRD9">
    <property type="interactions" value="353"/>
</dbReference>
<evidence type="ECO:0000256" key="10">
    <source>
        <dbReference type="ARBA" id="ARBA00023242"/>
    </source>
</evidence>
<feature type="region of interest" description="Disordered" evidence="18">
    <location>
        <begin position="339"/>
        <end position="381"/>
    </location>
</feature>
<dbReference type="GO" id="GO:0000812">
    <property type="term" value="C:Swr1 complex"/>
    <property type="evidence" value="ECO:0007669"/>
    <property type="project" value="EnsemblFungi"/>
</dbReference>
<dbReference type="GO" id="GO:0005524">
    <property type="term" value="F:ATP binding"/>
    <property type="evidence" value="ECO:0007669"/>
    <property type="project" value="EnsemblFungi"/>
</dbReference>
<dbReference type="FunFam" id="3.30.420.40:FF:000058">
    <property type="entry name" value="Putative actin-related protein 5"/>
    <property type="match status" value="1"/>
</dbReference>
<evidence type="ECO:0000256" key="14">
    <source>
        <dbReference type="ARBA" id="ARBA00042445"/>
    </source>
</evidence>
<comment type="similarity">
    <text evidence="11">Belongs to the actin family. ARP4 subfamily.</text>
</comment>
<evidence type="ECO:0000256" key="16">
    <source>
        <dbReference type="ARBA" id="ARBA00053941"/>
    </source>
</evidence>
<comment type="subcellular location">
    <subcellularLocation>
        <location evidence="2">Nucleus</location>
    </subcellularLocation>
</comment>
<dbReference type="InterPro" id="IPR004000">
    <property type="entry name" value="Actin"/>
</dbReference>
<dbReference type="GO" id="GO:0003682">
    <property type="term" value="F:chromatin binding"/>
    <property type="evidence" value="ECO:0007669"/>
    <property type="project" value="EnsemblFungi"/>
</dbReference>
<dbReference type="FunFam" id="3.30.420.40:FF:000203">
    <property type="entry name" value="Actin-related protein 4"/>
    <property type="match status" value="1"/>
</dbReference>
<comment type="catalytic activity">
    <reaction evidence="15">
        <text>ATP + H2O = ADP + phosphate + H(+)</text>
        <dbReference type="Rhea" id="RHEA:13065"/>
        <dbReference type="ChEBI" id="CHEBI:15377"/>
        <dbReference type="ChEBI" id="CHEBI:15378"/>
        <dbReference type="ChEBI" id="CHEBI:30616"/>
        <dbReference type="ChEBI" id="CHEBI:43474"/>
        <dbReference type="ChEBI" id="CHEBI:456216"/>
    </reaction>
</comment>
<keyword evidence="6" id="KW-0805">Transcription regulation</keyword>
<keyword evidence="4" id="KW-0227">DNA damage</keyword>
<dbReference type="InParanoid" id="A0A1D2VRD9"/>
<dbReference type="GO" id="GO:0051382">
    <property type="term" value="P:kinetochore assembly"/>
    <property type="evidence" value="ECO:0007669"/>
    <property type="project" value="EnsemblFungi"/>
</dbReference>
<keyword evidence="10" id="KW-0539">Nucleus</keyword>
<proteinExistence type="inferred from homology"/>
<dbReference type="GeneID" id="30963715"/>
<dbReference type="PROSITE" id="PS01132">
    <property type="entry name" value="ACTINS_ACT_LIKE"/>
    <property type="match status" value="1"/>
</dbReference>
<evidence type="ECO:0000256" key="9">
    <source>
        <dbReference type="ARBA" id="ARBA00023204"/>
    </source>
</evidence>
<evidence type="ECO:0000256" key="3">
    <source>
        <dbReference type="ARBA" id="ARBA00019112"/>
    </source>
</evidence>
<dbReference type="GO" id="GO:0042393">
    <property type="term" value="F:histone binding"/>
    <property type="evidence" value="ECO:0007669"/>
    <property type="project" value="EnsemblFungi"/>
</dbReference>
<dbReference type="SUPFAM" id="SSF53067">
    <property type="entry name" value="Actin-like ATPase domain"/>
    <property type="match status" value="2"/>
</dbReference>
<dbReference type="InterPro" id="IPR043129">
    <property type="entry name" value="ATPase_NBD"/>
</dbReference>
<evidence type="ECO:0000256" key="15">
    <source>
        <dbReference type="ARBA" id="ARBA00049360"/>
    </source>
</evidence>
<reference evidence="20" key="1">
    <citation type="submission" date="2016-05" db="EMBL/GenBank/DDBJ databases">
        <title>Comparative genomics of biotechnologically important yeasts.</title>
        <authorList>
            <consortium name="DOE Joint Genome Institute"/>
            <person name="Riley R."/>
            <person name="Haridas S."/>
            <person name="Wolfe K.H."/>
            <person name="Lopes M.R."/>
            <person name="Hittinger C.T."/>
            <person name="Goker M."/>
            <person name="Salamov A."/>
            <person name="Wisecaver J."/>
            <person name="Long T.M."/>
            <person name="Aerts A.L."/>
            <person name="Barry K."/>
            <person name="Choi C."/>
            <person name="Clum A."/>
            <person name="Coughlan A.Y."/>
            <person name="Deshpande S."/>
            <person name="Douglass A.P."/>
            <person name="Hanson S.J."/>
            <person name="Klenk H.-P."/>
            <person name="Labutti K."/>
            <person name="Lapidus A."/>
            <person name="Lindquist E."/>
            <person name="Lipzen A."/>
            <person name="Meier-Kolthoff J.P."/>
            <person name="Ohm R.A."/>
            <person name="Otillar R.P."/>
            <person name="Pangilinan J."/>
            <person name="Peng Y."/>
            <person name="Rokas A."/>
            <person name="Rosa C.A."/>
            <person name="Scheuner C."/>
            <person name="Sibirny A.A."/>
            <person name="Slot J.C."/>
            <person name="Stielow J.B."/>
            <person name="Sun H."/>
            <person name="Kurtzman C.P."/>
            <person name="Blackwell M."/>
            <person name="Grigoriev I.V."/>
            <person name="Jeffries T.W."/>
        </authorList>
    </citation>
    <scope>NUCLEOTIDE SEQUENCE [LARGE SCALE GENOMIC DNA]</scope>
    <source>
        <strain evidence="20">DSM 1968</strain>
    </source>
</reference>
<name>A0A1D2VRD9_9ASCO</name>
<evidence type="ECO:0000256" key="18">
    <source>
        <dbReference type="SAM" id="MobiDB-lite"/>
    </source>
</evidence>
<dbReference type="PROSITE" id="PS00432">
    <property type="entry name" value="ACTINS_2"/>
    <property type="match status" value="1"/>
</dbReference>
<evidence type="ECO:0000256" key="8">
    <source>
        <dbReference type="ARBA" id="ARBA00023163"/>
    </source>
</evidence>
<protein>
    <recommendedName>
        <fullName evidence="3">Actin</fullName>
    </recommendedName>
    <alternativeName>
        <fullName evidence="14 17">Actin-like protein ARP4</fullName>
    </alternativeName>
    <alternativeName>
        <fullName evidence="13">Actin-related protein 4</fullName>
    </alternativeName>
</protein>
<evidence type="ECO:0000256" key="7">
    <source>
        <dbReference type="ARBA" id="ARBA00023159"/>
    </source>
</evidence>
<gene>
    <name evidence="19" type="ORF">ASCRUDRAFT_28926</name>
</gene>
<dbReference type="RefSeq" id="XP_020050481.1">
    <property type="nucleotide sequence ID" value="XM_020190079.1"/>
</dbReference>
<evidence type="ECO:0000256" key="11">
    <source>
        <dbReference type="ARBA" id="ARBA00038320"/>
    </source>
</evidence>
<evidence type="ECO:0000256" key="12">
    <source>
        <dbReference type="ARBA" id="ARBA00038661"/>
    </source>
</evidence>
<evidence type="ECO:0000256" key="1">
    <source>
        <dbReference type="ARBA" id="ARBA00003520"/>
    </source>
</evidence>
<dbReference type="AlphaFoldDB" id="A0A1D2VRD9"/>
<keyword evidence="7" id="KW-0010">Activator</keyword>
<dbReference type="STRING" id="1344418.A0A1D2VRD9"/>
<dbReference type="Gene3D" id="3.90.640.10">
    <property type="entry name" value="Actin, Chain A, domain 4"/>
    <property type="match status" value="1"/>
</dbReference>
<dbReference type="GO" id="GO:0006281">
    <property type="term" value="P:DNA repair"/>
    <property type="evidence" value="ECO:0007669"/>
    <property type="project" value="UniProtKB-KW"/>
</dbReference>
<keyword evidence="5" id="KW-0156">Chromatin regulator</keyword>
<dbReference type="PANTHER" id="PTHR11937">
    <property type="entry name" value="ACTIN"/>
    <property type="match status" value="1"/>
</dbReference>
<organism evidence="19 20">
    <name type="scientific">Ascoidea rubescens DSM 1968</name>
    <dbReference type="NCBI Taxonomy" id="1344418"/>
    <lineage>
        <taxon>Eukaryota</taxon>
        <taxon>Fungi</taxon>
        <taxon>Dikarya</taxon>
        <taxon>Ascomycota</taxon>
        <taxon>Saccharomycotina</taxon>
        <taxon>Saccharomycetes</taxon>
        <taxon>Ascoideaceae</taxon>
        <taxon>Ascoidea</taxon>
    </lineage>
</organism>
<comment type="function">
    <text evidence="1">Actins are highly conserved proteins that are involved in various types of cell motility and are ubiquitously expressed in all eukaryotic cells.</text>
</comment>
<evidence type="ECO:0000256" key="4">
    <source>
        <dbReference type="ARBA" id="ARBA00022763"/>
    </source>
</evidence>
<evidence type="ECO:0000256" key="17">
    <source>
        <dbReference type="ARBA" id="ARBA00077253"/>
    </source>
</evidence>
<evidence type="ECO:0000313" key="19">
    <source>
        <dbReference type="EMBL" id="ODV64174.1"/>
    </source>
</evidence>
<keyword evidence="20" id="KW-1185">Reference proteome</keyword>
<keyword evidence="9" id="KW-0234">DNA repair</keyword>
<dbReference type="InterPro" id="IPR020902">
    <property type="entry name" value="Actin/actin-like_CS"/>
</dbReference>
<evidence type="ECO:0000313" key="20">
    <source>
        <dbReference type="Proteomes" id="UP000095038"/>
    </source>
</evidence>
<dbReference type="GO" id="GO:0031011">
    <property type="term" value="C:Ino80 complex"/>
    <property type="evidence" value="ECO:0007669"/>
    <property type="project" value="EnsemblFungi"/>
</dbReference>
<dbReference type="Pfam" id="PF00022">
    <property type="entry name" value="Actin"/>
    <property type="match status" value="1"/>
</dbReference>
<evidence type="ECO:0000256" key="2">
    <source>
        <dbReference type="ARBA" id="ARBA00004123"/>
    </source>
</evidence>
<dbReference type="InterPro" id="IPR004001">
    <property type="entry name" value="Actin_CS"/>
</dbReference>
<dbReference type="EMBL" id="KV454475">
    <property type="protein sequence ID" value="ODV64174.1"/>
    <property type="molecule type" value="Genomic_DNA"/>
</dbReference>
<evidence type="ECO:0000256" key="6">
    <source>
        <dbReference type="ARBA" id="ARBA00023015"/>
    </source>
</evidence>
<evidence type="ECO:0000256" key="5">
    <source>
        <dbReference type="ARBA" id="ARBA00022853"/>
    </source>
</evidence>
<accession>A0A1D2VRD9</accession>
<sequence length="495" mass="56571">MSSTVAPQVYGGDEVGAIVLDPGSYRTSCGFAGDEFPRVTAPSYVSYDPSVESMEIDLKTSSYSSFKRRNNYHYGESIYLPRANYKIKPIIKDSVIEDWDSSIEYFDYFFKELYLKDEDISDLPLLLTEPIWNSKKNKIKSMEIFLEYFKVPAFYLVKTPTCCSFASGRANSLVVDLGHDNCSVTPVIDGMCLTKNTMMTHYSGKLMSNCIDNFFERDHQIDIVPQYLVKNKQIMNQSLVRNVNEEISDKIKREDIRRINGKTELKKIFKEIKETIVKIRNIDPSNNNLSTNNTSTYSFSNETIYYEFPNGLNVELSEEQRFQLGDVLFNPGEYVRKMRNERMGKKKRNDANSTSGGDREGVSEESNEKESDGGDVEMKTKEETVVSVPGITQLAQTVLQSIDVDIRPQLFHNVIVTGSVSLVPGLTERLHQELTTLNPGMKLRMHSMGNFYERSYQSWIGGSILAGLGTFHQLWVSRQEYEEVGPDRLILERFR</sequence>
<dbReference type="Gene3D" id="3.30.420.40">
    <property type="match status" value="4"/>
</dbReference>
<comment type="subunit">
    <text evidence="12">Component of the NuA4 histone acetyltransferase complex, of the INO80 chromatin remodeling complex, and of the SWR1 chromatin remodeling complex.</text>
</comment>
<dbReference type="OrthoDB" id="5132116at2759"/>
<dbReference type="GO" id="GO:0006338">
    <property type="term" value="P:chromatin remodeling"/>
    <property type="evidence" value="ECO:0007669"/>
    <property type="project" value="EnsemblFungi"/>
</dbReference>
<dbReference type="GO" id="GO:0035267">
    <property type="term" value="C:NuA4 histone acetyltransferase complex"/>
    <property type="evidence" value="ECO:0007669"/>
    <property type="project" value="EnsemblFungi"/>
</dbReference>
<evidence type="ECO:0000256" key="13">
    <source>
        <dbReference type="ARBA" id="ARBA00041020"/>
    </source>
</evidence>
<feature type="compositionally biased region" description="Basic and acidic residues" evidence="18">
    <location>
        <begin position="357"/>
        <end position="381"/>
    </location>
</feature>
<keyword evidence="8" id="KW-0804">Transcription</keyword>
<dbReference type="GO" id="GO:0006357">
    <property type="term" value="P:regulation of transcription by RNA polymerase II"/>
    <property type="evidence" value="ECO:0007669"/>
    <property type="project" value="EnsemblFungi"/>
</dbReference>
<dbReference type="SMART" id="SM00268">
    <property type="entry name" value="ACTIN"/>
    <property type="match status" value="1"/>
</dbReference>
<comment type="function">
    <text evidence="16">Chromatin interaction component of the NuA4 histone acetyltransferase complex which is involved in transcriptional activation of selected genes principally by acetylation of nucleosomal histone H4 and H2A. The NuA4 complex is also involved in DNA repair. Is required for NuA4 complex integrity. Component of the SWR1 complex which mediates the ATP-dependent exchange of histone H2A for the H2A variant HZT1 leading to transcriptional regulation of selected genes by chromatin remodeling. Component of the INO80 complex which remodels chromatin by shifting nucleosomes and is involved in DNA repair.</text>
</comment>